<dbReference type="AlphaFoldDB" id="A0A2C9VU15"/>
<accession>A0A2C9VU15</accession>
<dbReference type="EMBL" id="CM004392">
    <property type="protein sequence ID" value="OAY48706.1"/>
    <property type="molecule type" value="Genomic_DNA"/>
</dbReference>
<organism evidence="1">
    <name type="scientific">Manihot esculenta</name>
    <name type="common">Cassava</name>
    <name type="synonym">Jatropha manihot</name>
    <dbReference type="NCBI Taxonomy" id="3983"/>
    <lineage>
        <taxon>Eukaryota</taxon>
        <taxon>Viridiplantae</taxon>
        <taxon>Streptophyta</taxon>
        <taxon>Embryophyta</taxon>
        <taxon>Tracheophyta</taxon>
        <taxon>Spermatophyta</taxon>
        <taxon>Magnoliopsida</taxon>
        <taxon>eudicotyledons</taxon>
        <taxon>Gunneridae</taxon>
        <taxon>Pentapetalae</taxon>
        <taxon>rosids</taxon>
        <taxon>fabids</taxon>
        <taxon>Malpighiales</taxon>
        <taxon>Euphorbiaceae</taxon>
        <taxon>Crotonoideae</taxon>
        <taxon>Manihoteae</taxon>
        <taxon>Manihot</taxon>
    </lineage>
</organism>
<sequence length="34" mass="3882">MICRDDDETERGLFGKLHPLQMYAGEPMQADNIS</sequence>
<evidence type="ECO:0000313" key="1">
    <source>
        <dbReference type="EMBL" id="OAY48706.1"/>
    </source>
</evidence>
<reference evidence="1" key="1">
    <citation type="submission" date="2016-02" db="EMBL/GenBank/DDBJ databases">
        <title>WGS assembly of Manihot esculenta.</title>
        <authorList>
            <person name="Bredeson J.V."/>
            <person name="Prochnik S.E."/>
            <person name="Lyons J.B."/>
            <person name="Schmutz J."/>
            <person name="Grimwood J."/>
            <person name="Vrebalov J."/>
            <person name="Bart R.S."/>
            <person name="Amuge T."/>
            <person name="Ferguson M.E."/>
            <person name="Green R."/>
            <person name="Putnam N."/>
            <person name="Stites J."/>
            <person name="Rounsley S."/>
            <person name="Rokhsar D.S."/>
        </authorList>
    </citation>
    <scope>NUCLEOTIDE SEQUENCE [LARGE SCALE GENOMIC DNA]</scope>
    <source>
        <tissue evidence="1">Leaf</tissue>
    </source>
</reference>
<proteinExistence type="predicted"/>
<gene>
    <name evidence="1" type="ORF">MANES_06G178500</name>
</gene>
<protein>
    <submittedName>
        <fullName evidence="1">Uncharacterized protein</fullName>
    </submittedName>
</protein>
<name>A0A2C9VU15_MANES</name>